<evidence type="ECO:0000256" key="16">
    <source>
        <dbReference type="PIRSR" id="PIRSR000167-2"/>
    </source>
</evidence>
<keyword evidence="19" id="KW-1185">Reference proteome</keyword>
<dbReference type="GO" id="GO:0005737">
    <property type="term" value="C:cytoplasm"/>
    <property type="evidence" value="ECO:0007669"/>
    <property type="project" value="UniProtKB-SubCell"/>
</dbReference>
<dbReference type="InterPro" id="IPR058240">
    <property type="entry name" value="rSAM_sf"/>
</dbReference>
<evidence type="ECO:0000256" key="2">
    <source>
        <dbReference type="ARBA" id="ARBA00004785"/>
    </source>
</evidence>
<feature type="binding site" evidence="15">
    <location>
        <begin position="67"/>
        <end position="69"/>
    </location>
    <ligand>
        <name>S-adenosyl-L-methionine</name>
        <dbReference type="ChEBI" id="CHEBI:59789"/>
        <label>2</label>
    </ligand>
</feature>
<evidence type="ECO:0000256" key="4">
    <source>
        <dbReference type="ARBA" id="ARBA00011245"/>
    </source>
</evidence>
<keyword evidence="11 14" id="KW-0411">Iron-sulfur</keyword>
<comment type="catalytic activity">
    <reaction evidence="13 14">
        <text>coproporphyrinogen III + 2 S-adenosyl-L-methionine = protoporphyrinogen IX + 2 5'-deoxyadenosine + 2 L-methionine + 2 CO2</text>
        <dbReference type="Rhea" id="RHEA:15425"/>
        <dbReference type="ChEBI" id="CHEBI:16526"/>
        <dbReference type="ChEBI" id="CHEBI:17319"/>
        <dbReference type="ChEBI" id="CHEBI:57307"/>
        <dbReference type="ChEBI" id="CHEBI:57309"/>
        <dbReference type="ChEBI" id="CHEBI:57844"/>
        <dbReference type="ChEBI" id="CHEBI:59789"/>
        <dbReference type="EC" id="1.3.98.3"/>
    </reaction>
</comment>
<dbReference type="Gene3D" id="3.20.20.70">
    <property type="entry name" value="Aldolase class I"/>
    <property type="match status" value="1"/>
</dbReference>
<evidence type="ECO:0000256" key="1">
    <source>
        <dbReference type="ARBA" id="ARBA00004496"/>
    </source>
</evidence>
<evidence type="ECO:0000256" key="10">
    <source>
        <dbReference type="ARBA" id="ARBA00023004"/>
    </source>
</evidence>
<dbReference type="EC" id="1.3.98.3" evidence="14"/>
<sequence length="456" mass="52719">MKKSLVQKYNIPGPRYTSYPTVPYWNKAGIDKQDWIQSFQTSFKESNSSEGISVYIHLPFCESLCTFCACHKHITKRHEVEDEYIDTVLKEWKLYVALVDEIPVIKELHLGGGTPTFFSKENLKYLMDGIFKIAKKHPASEFSFEGHPNNTTKEQLQTLFDAGFTRVSFGVQDYNEKVQKAIHRVQPFEAVEQVTKWSREIGYTSVSHDLIFGLPHQTKENVIYSINKTKELQPDRISFYSYAHVPWVKGVGQRGFNEDDLPKNDEKRELYEIGKELFAELGYVEIGMDHFALKTDSLFKATINKTLHRNFMGYTANKTQLMVGLGMSAISDSWYAFAQNVKTVKEYQKIVNEGEIPIFRGHLLSEEDRIIRKHILNIMCHFSTSWDEESMRINNIEMHLGLLQEMEQDGLVKIDLKSKSLAVPEAARPYVRNICMAFDLHLLKNKPKTQLFSMTI</sequence>
<evidence type="ECO:0000313" key="18">
    <source>
        <dbReference type="EMBL" id="PQJ72131.1"/>
    </source>
</evidence>
<comment type="caution">
    <text evidence="18">The sequence shown here is derived from an EMBL/GenBank/DDBJ whole genome shotgun (WGS) entry which is preliminary data.</text>
</comment>
<reference evidence="18 19" key="1">
    <citation type="submission" date="2016-12" db="EMBL/GenBank/DDBJ databases">
        <title>Trade-off between light-utilization and light-protection in marine flavobacteria.</title>
        <authorList>
            <person name="Kumagai Y."/>
            <person name="Yoshizawa S."/>
            <person name="Kogure K."/>
            <person name="Iwasaki W."/>
        </authorList>
    </citation>
    <scope>NUCLEOTIDE SEQUENCE [LARGE SCALE GENOMIC DNA]</scope>
    <source>
        <strain evidence="18 19">KCTC 12100</strain>
    </source>
</reference>
<comment type="subcellular location">
    <subcellularLocation>
        <location evidence="1 14">Cytoplasm</location>
    </subcellularLocation>
</comment>
<evidence type="ECO:0000256" key="9">
    <source>
        <dbReference type="ARBA" id="ARBA00023002"/>
    </source>
</evidence>
<dbReference type="SUPFAM" id="SSF102114">
    <property type="entry name" value="Radical SAM enzymes"/>
    <property type="match status" value="1"/>
</dbReference>
<evidence type="ECO:0000256" key="7">
    <source>
        <dbReference type="ARBA" id="ARBA00022691"/>
    </source>
</evidence>
<dbReference type="UniPathway" id="UPA00251">
    <property type="reaction ID" value="UER00323"/>
</dbReference>
<feature type="binding site" evidence="15">
    <location>
        <begin position="113"/>
        <end position="114"/>
    </location>
    <ligand>
        <name>S-adenosyl-L-methionine</name>
        <dbReference type="ChEBI" id="CHEBI:59789"/>
        <label>2</label>
    </ligand>
</feature>
<accession>A0A2P6CB45</accession>
<dbReference type="GO" id="GO:0051989">
    <property type="term" value="F:coproporphyrinogen dehydrogenase activity"/>
    <property type="evidence" value="ECO:0007669"/>
    <property type="project" value="UniProtKB-EC"/>
</dbReference>
<dbReference type="GO" id="GO:0004109">
    <property type="term" value="F:coproporphyrinogen oxidase activity"/>
    <property type="evidence" value="ECO:0007669"/>
    <property type="project" value="InterPro"/>
</dbReference>
<dbReference type="AlphaFoldDB" id="A0A2P6CB45"/>
<dbReference type="PANTHER" id="PTHR13932">
    <property type="entry name" value="COPROPORPHYRINIGEN III OXIDASE"/>
    <property type="match status" value="1"/>
</dbReference>
<dbReference type="InterPro" id="IPR034505">
    <property type="entry name" value="Coproporphyrinogen-III_oxidase"/>
</dbReference>
<keyword evidence="10 14" id="KW-0408">Iron</keyword>
<evidence type="ECO:0000256" key="12">
    <source>
        <dbReference type="ARBA" id="ARBA00023244"/>
    </source>
</evidence>
<evidence type="ECO:0000256" key="15">
    <source>
        <dbReference type="PIRSR" id="PIRSR000167-1"/>
    </source>
</evidence>
<dbReference type="GO" id="GO:0006782">
    <property type="term" value="P:protoporphyrinogen IX biosynthetic process"/>
    <property type="evidence" value="ECO:0007669"/>
    <property type="project" value="UniProtKB-UniPathway"/>
</dbReference>
<feature type="binding site" evidence="15">
    <location>
        <position position="243"/>
    </location>
    <ligand>
        <name>S-adenosyl-L-methionine</name>
        <dbReference type="ChEBI" id="CHEBI:59789"/>
        <label>2</label>
    </ligand>
</feature>
<evidence type="ECO:0000256" key="8">
    <source>
        <dbReference type="ARBA" id="ARBA00022723"/>
    </source>
</evidence>
<dbReference type="SMART" id="SM00729">
    <property type="entry name" value="Elp3"/>
    <property type="match status" value="1"/>
</dbReference>
<dbReference type="NCBIfam" id="TIGR00538">
    <property type="entry name" value="hemN"/>
    <property type="match status" value="1"/>
</dbReference>
<keyword evidence="8 14" id="KW-0479">Metal-binding</keyword>
<dbReference type="GO" id="GO:0051539">
    <property type="term" value="F:4 iron, 4 sulfur cluster binding"/>
    <property type="evidence" value="ECO:0007669"/>
    <property type="project" value="UniProtKB-KW"/>
</dbReference>
<keyword evidence="5 14" id="KW-0004">4Fe-4S</keyword>
<feature type="binding site" evidence="16">
    <location>
        <position position="68"/>
    </location>
    <ligand>
        <name>[4Fe-4S] cluster</name>
        <dbReference type="ChEBI" id="CHEBI:49883"/>
        <note>4Fe-4S-S-AdoMet</note>
    </ligand>
</feature>
<dbReference type="PROSITE" id="PS51918">
    <property type="entry name" value="RADICAL_SAM"/>
    <property type="match status" value="1"/>
</dbReference>
<evidence type="ECO:0000256" key="5">
    <source>
        <dbReference type="ARBA" id="ARBA00022485"/>
    </source>
</evidence>
<proteinExistence type="inferred from homology"/>
<evidence type="ECO:0000256" key="3">
    <source>
        <dbReference type="ARBA" id="ARBA00005493"/>
    </source>
</evidence>
<evidence type="ECO:0000256" key="14">
    <source>
        <dbReference type="PIRNR" id="PIRNR000167"/>
    </source>
</evidence>
<comment type="similarity">
    <text evidence="3 14">Belongs to the anaerobic coproporphyrinogen-III oxidase family.</text>
</comment>
<dbReference type="InterPro" id="IPR007197">
    <property type="entry name" value="rSAM"/>
</dbReference>
<evidence type="ECO:0000259" key="17">
    <source>
        <dbReference type="PROSITE" id="PS51918"/>
    </source>
</evidence>
<dbReference type="Gene3D" id="1.10.10.920">
    <property type="match status" value="1"/>
</dbReference>
<dbReference type="InterPro" id="IPR013785">
    <property type="entry name" value="Aldolase_TIM"/>
</dbReference>
<evidence type="ECO:0000313" key="19">
    <source>
        <dbReference type="Proteomes" id="UP000247345"/>
    </source>
</evidence>
<evidence type="ECO:0000256" key="13">
    <source>
        <dbReference type="ARBA" id="ARBA00048321"/>
    </source>
</evidence>
<keyword evidence="12 14" id="KW-0627">Porphyrin biosynthesis</keyword>
<comment type="cofactor">
    <cofactor evidence="14 16">
        <name>[4Fe-4S] cluster</name>
        <dbReference type="ChEBI" id="CHEBI:49883"/>
    </cofactor>
    <text evidence="14 16">Binds 1 [4Fe-4S] cluster. The cluster is coordinated with 3 cysteines and an exchangeable S-adenosyl-L-methionine.</text>
</comment>
<feature type="binding site" evidence="15">
    <location>
        <position position="330"/>
    </location>
    <ligand>
        <name>S-adenosyl-L-methionine</name>
        <dbReference type="ChEBI" id="CHEBI:59789"/>
        <label>1</label>
    </ligand>
</feature>
<dbReference type="OrthoDB" id="9808022at2"/>
<feature type="binding site" evidence="16">
    <location>
        <position position="61"/>
    </location>
    <ligand>
        <name>[4Fe-4S] cluster</name>
        <dbReference type="ChEBI" id="CHEBI:49883"/>
        <note>4Fe-4S-S-AdoMet</note>
    </ligand>
</feature>
<keyword evidence="7 14" id="KW-0949">S-adenosyl-L-methionine</keyword>
<dbReference type="GO" id="GO:0046872">
    <property type="term" value="F:metal ion binding"/>
    <property type="evidence" value="ECO:0007669"/>
    <property type="project" value="UniProtKB-KW"/>
</dbReference>
<feature type="binding site" evidence="16">
    <location>
        <position position="65"/>
    </location>
    <ligand>
        <name>[4Fe-4S] cluster</name>
        <dbReference type="ChEBI" id="CHEBI:49883"/>
        <note>4Fe-4S-S-AdoMet</note>
    </ligand>
</feature>
<organism evidence="18 19">
    <name type="scientific">Polaribacter butkevichii</name>
    <dbReference type="NCBI Taxonomy" id="218490"/>
    <lineage>
        <taxon>Bacteria</taxon>
        <taxon>Pseudomonadati</taxon>
        <taxon>Bacteroidota</taxon>
        <taxon>Flavobacteriia</taxon>
        <taxon>Flavobacteriales</taxon>
        <taxon>Flavobacteriaceae</taxon>
    </lineage>
</organism>
<comment type="pathway">
    <text evidence="2 14">Porphyrin-containing compound metabolism; protoporphyrin-IX biosynthesis; protoporphyrinogen-IX from coproporphyrinogen-III (AdoMet route): step 1/1.</text>
</comment>
<dbReference type="SFLD" id="SFLDG01065">
    <property type="entry name" value="anaerobic_coproporphyrinogen-I"/>
    <property type="match status" value="1"/>
</dbReference>
<feature type="binding site" evidence="15">
    <location>
        <position position="55"/>
    </location>
    <ligand>
        <name>S-adenosyl-L-methionine</name>
        <dbReference type="ChEBI" id="CHEBI:59789"/>
        <label>1</label>
    </ligand>
</feature>
<name>A0A2P6CB45_9FLAO</name>
<comment type="subunit">
    <text evidence="4">Monomer.</text>
</comment>
<dbReference type="SFLD" id="SFLDG01082">
    <property type="entry name" value="B12-binding_domain_containing"/>
    <property type="match status" value="1"/>
</dbReference>
<feature type="binding site" evidence="15">
    <location>
        <position position="145"/>
    </location>
    <ligand>
        <name>S-adenosyl-L-methionine</name>
        <dbReference type="ChEBI" id="CHEBI:59789"/>
        <label>1</label>
    </ligand>
</feature>
<dbReference type="Pfam" id="PF04055">
    <property type="entry name" value="Radical_SAM"/>
    <property type="match status" value="1"/>
</dbReference>
<evidence type="ECO:0000256" key="11">
    <source>
        <dbReference type="ARBA" id="ARBA00023014"/>
    </source>
</evidence>
<dbReference type="InterPro" id="IPR006638">
    <property type="entry name" value="Elp3/MiaA/NifB-like_rSAM"/>
</dbReference>
<evidence type="ECO:0000256" key="6">
    <source>
        <dbReference type="ARBA" id="ARBA00022490"/>
    </source>
</evidence>
<feature type="binding site" evidence="15">
    <location>
        <position position="172"/>
    </location>
    <ligand>
        <name>S-adenosyl-L-methionine</name>
        <dbReference type="ChEBI" id="CHEBI:59789"/>
        <label>2</label>
    </ligand>
</feature>
<dbReference type="RefSeq" id="WP_105047789.1">
    <property type="nucleotide sequence ID" value="NZ_CP150661.1"/>
</dbReference>
<keyword evidence="9 14" id="KW-0560">Oxidoreductase</keyword>
<dbReference type="Proteomes" id="UP000247345">
    <property type="component" value="Unassembled WGS sequence"/>
</dbReference>
<dbReference type="SFLD" id="SFLDS00029">
    <property type="entry name" value="Radical_SAM"/>
    <property type="match status" value="1"/>
</dbReference>
<dbReference type="PANTHER" id="PTHR13932:SF6">
    <property type="entry name" value="OXYGEN-INDEPENDENT COPROPORPHYRINOGEN III OXIDASE"/>
    <property type="match status" value="1"/>
</dbReference>
<feature type="binding site" evidence="15">
    <location>
        <position position="112"/>
    </location>
    <ligand>
        <name>S-adenosyl-L-methionine</name>
        <dbReference type="ChEBI" id="CHEBI:59789"/>
        <label>1</label>
    </ligand>
</feature>
<dbReference type="EMBL" id="MSCK01000001">
    <property type="protein sequence ID" value="PQJ72131.1"/>
    <property type="molecule type" value="Genomic_DNA"/>
</dbReference>
<dbReference type="PIRSF" id="PIRSF000167">
    <property type="entry name" value="HemN"/>
    <property type="match status" value="1"/>
</dbReference>
<feature type="binding site" evidence="15">
    <location>
        <position position="184"/>
    </location>
    <ligand>
        <name>S-adenosyl-L-methionine</name>
        <dbReference type="ChEBI" id="CHEBI:59789"/>
        <label>2</label>
    </ligand>
</feature>
<feature type="domain" description="Radical SAM core" evidence="17">
    <location>
        <begin position="46"/>
        <end position="280"/>
    </location>
</feature>
<dbReference type="InterPro" id="IPR004558">
    <property type="entry name" value="Coprogen_oxidase_HemN"/>
</dbReference>
<dbReference type="CDD" id="cd01335">
    <property type="entry name" value="Radical_SAM"/>
    <property type="match status" value="1"/>
</dbReference>
<gene>
    <name evidence="18" type="ORF">BTO14_02190</name>
</gene>
<keyword evidence="6 14" id="KW-0963">Cytoplasm</keyword>
<protein>
    <recommendedName>
        <fullName evidence="14">Coproporphyrinogen-III oxidase</fullName>
        <ecNumber evidence="14">1.3.98.3</ecNumber>
    </recommendedName>
</protein>
<feature type="binding site" evidence="15">
    <location>
        <position position="209"/>
    </location>
    <ligand>
        <name>S-adenosyl-L-methionine</name>
        <dbReference type="ChEBI" id="CHEBI:59789"/>
        <label>2</label>
    </ligand>
</feature>